<dbReference type="Proteomes" id="UP000315938">
    <property type="component" value="Unassembled WGS sequence"/>
</dbReference>
<evidence type="ECO:0000256" key="4">
    <source>
        <dbReference type="ARBA" id="ARBA00022723"/>
    </source>
</evidence>
<dbReference type="SUPFAM" id="SSF53187">
    <property type="entry name" value="Zn-dependent exopeptidases"/>
    <property type="match status" value="1"/>
</dbReference>
<evidence type="ECO:0000256" key="6">
    <source>
        <dbReference type="ARBA" id="ARBA00022833"/>
    </source>
</evidence>
<gene>
    <name evidence="9" type="primary">pepV</name>
    <name evidence="9" type="ORF">FNV44_02140</name>
</gene>
<name>A0A553II37_ACHLA</name>
<comment type="similarity">
    <text evidence="2">Belongs to the peptidase M20A family.</text>
</comment>
<comment type="cofactor">
    <cofactor evidence="1">
        <name>Zn(2+)</name>
        <dbReference type="ChEBI" id="CHEBI:29105"/>
    </cofactor>
</comment>
<keyword evidence="6" id="KW-0862">Zinc</keyword>
<evidence type="ECO:0000256" key="5">
    <source>
        <dbReference type="ARBA" id="ARBA00022801"/>
    </source>
</evidence>
<dbReference type="RefSeq" id="WP_012242639.1">
    <property type="nucleotide sequence ID" value="NZ_JACAOE010000001.1"/>
</dbReference>
<dbReference type="GO" id="GO:0008777">
    <property type="term" value="F:acetylornithine deacetylase activity"/>
    <property type="evidence" value="ECO:0007669"/>
    <property type="project" value="TreeGrafter"/>
</dbReference>
<dbReference type="NCBIfam" id="NF005591">
    <property type="entry name" value="PRK07318.1"/>
    <property type="match status" value="1"/>
</dbReference>
<evidence type="ECO:0000256" key="7">
    <source>
        <dbReference type="ARBA" id="ARBA00022997"/>
    </source>
</evidence>
<protein>
    <submittedName>
        <fullName evidence="9">Dipeptidase PepV</fullName>
    </submittedName>
</protein>
<keyword evidence="7" id="KW-0224">Dipeptidase</keyword>
<dbReference type="SUPFAM" id="SSF55031">
    <property type="entry name" value="Bacterial exopeptidase dimerisation domain"/>
    <property type="match status" value="1"/>
</dbReference>
<dbReference type="InterPro" id="IPR036264">
    <property type="entry name" value="Bact_exopeptidase_dim_dom"/>
</dbReference>
<evidence type="ECO:0000256" key="2">
    <source>
        <dbReference type="ARBA" id="ARBA00006247"/>
    </source>
</evidence>
<keyword evidence="8" id="KW-0482">Metalloprotease</keyword>
<dbReference type="Gene3D" id="3.40.630.10">
    <property type="entry name" value="Zn peptidases"/>
    <property type="match status" value="1"/>
</dbReference>
<dbReference type="PANTHER" id="PTHR43808:SF31">
    <property type="entry name" value="N-ACETYL-L-CITRULLINE DEACETYLASE"/>
    <property type="match status" value="1"/>
</dbReference>
<proteinExistence type="inferred from homology"/>
<dbReference type="NCBIfam" id="TIGR01887">
    <property type="entry name" value="dipeptidaselike"/>
    <property type="match status" value="1"/>
</dbReference>
<organism evidence="9 10">
    <name type="scientific">Acholeplasma laidlawii</name>
    <dbReference type="NCBI Taxonomy" id="2148"/>
    <lineage>
        <taxon>Bacteria</taxon>
        <taxon>Bacillati</taxon>
        <taxon>Mycoplasmatota</taxon>
        <taxon>Mollicutes</taxon>
        <taxon>Acholeplasmatales</taxon>
        <taxon>Acholeplasmataceae</taxon>
        <taxon>Acholeplasma</taxon>
    </lineage>
</organism>
<dbReference type="Pfam" id="PF01546">
    <property type="entry name" value="Peptidase_M20"/>
    <property type="match status" value="1"/>
</dbReference>
<dbReference type="GO" id="GO:0008237">
    <property type="term" value="F:metallopeptidase activity"/>
    <property type="evidence" value="ECO:0007669"/>
    <property type="project" value="UniProtKB-KW"/>
</dbReference>
<dbReference type="GO" id="GO:0006508">
    <property type="term" value="P:proteolysis"/>
    <property type="evidence" value="ECO:0007669"/>
    <property type="project" value="UniProtKB-KW"/>
</dbReference>
<dbReference type="GeneID" id="41338856"/>
<dbReference type="AlphaFoldDB" id="A0A553II37"/>
<evidence type="ECO:0000256" key="1">
    <source>
        <dbReference type="ARBA" id="ARBA00001947"/>
    </source>
</evidence>
<dbReference type="GO" id="GO:0008270">
    <property type="term" value="F:zinc ion binding"/>
    <property type="evidence" value="ECO:0007669"/>
    <property type="project" value="InterPro"/>
</dbReference>
<accession>A0A553II37</accession>
<evidence type="ECO:0000313" key="10">
    <source>
        <dbReference type="Proteomes" id="UP000315938"/>
    </source>
</evidence>
<dbReference type="OMA" id="EPMYRNP"/>
<dbReference type="PANTHER" id="PTHR43808">
    <property type="entry name" value="ACETYLORNITHINE DEACETYLASE"/>
    <property type="match status" value="1"/>
</dbReference>
<keyword evidence="5" id="KW-0378">Hydrolase</keyword>
<comment type="caution">
    <text evidence="9">The sequence shown here is derived from an EMBL/GenBank/DDBJ whole genome shotgun (WGS) entry which is preliminary data.</text>
</comment>
<dbReference type="GO" id="GO:0006526">
    <property type="term" value="P:L-arginine biosynthetic process"/>
    <property type="evidence" value="ECO:0007669"/>
    <property type="project" value="TreeGrafter"/>
</dbReference>
<dbReference type="InterPro" id="IPR010964">
    <property type="entry name" value="M20A_pepV-rel"/>
</dbReference>
<dbReference type="InterPro" id="IPR002933">
    <property type="entry name" value="Peptidase_M20"/>
</dbReference>
<keyword evidence="3" id="KW-0645">Protease</keyword>
<sequence>MSIDFKALALKYKDQFIKDTQELLRINSELTTFDPNRVGAPFGEGNKQALEFMLNLAKRDGFKFENVDGYAGHIEYGDSKEYIGSIGHLDVVPAGTGWTYPAYGAEIHDNKIYARGAEDDKAPTMAVYYGMKILKELGVELKTRIKLILGLDEESGWKCVDYYFNKYPQAPIAGFIPDADFPLIYAEKGITMTIIRGQFNNDILYKVEGGLRANMVPESAKAHVKPDLVIKHRFLDYLEKNNFKGQAKLENDVLVLETFGKSAHGSLPDDGVNALHILFEALKFAGVENELVNFATKYLTFDNLGKKLGVAYKDKEMGDLTVNFGLASTDNNQFELVLNLRYPNGVNYDKDVFEKIANLLPEGFGLDVDHHQKLLYKDPNSTLIKTLMKVYQKHTNDMTPPISIGGGTFARATENVVAFGPHFIDKPTYIHQKDEFIDIDDLMKALAIYTESLYELAK</sequence>
<dbReference type="GO" id="GO:0016805">
    <property type="term" value="F:dipeptidase activity"/>
    <property type="evidence" value="ECO:0007669"/>
    <property type="project" value="UniProtKB-KW"/>
</dbReference>
<dbReference type="EMBL" id="VKID01000001">
    <property type="protein sequence ID" value="TRX99862.1"/>
    <property type="molecule type" value="Genomic_DNA"/>
</dbReference>
<evidence type="ECO:0000313" key="9">
    <source>
        <dbReference type="EMBL" id="TRX99862.1"/>
    </source>
</evidence>
<reference evidence="9 10" key="1">
    <citation type="submission" date="2019-07" db="EMBL/GenBank/DDBJ databases">
        <title>Genome sequence of Acholeplasma laidlawii strain with increased resistance to erythromycin.</title>
        <authorList>
            <person name="Medvedeva E.S."/>
            <person name="Baranova N.B."/>
            <person name="Siniagina M.N."/>
            <person name="Mouzykantov A."/>
            <person name="Chernova O.A."/>
            <person name="Chernov V.M."/>
        </authorList>
    </citation>
    <scope>NUCLEOTIDE SEQUENCE [LARGE SCALE GENOMIC DNA]</scope>
    <source>
        <strain evidence="9 10">PG8REry</strain>
    </source>
</reference>
<dbReference type="Gene3D" id="3.30.70.360">
    <property type="match status" value="2"/>
</dbReference>
<evidence type="ECO:0000256" key="3">
    <source>
        <dbReference type="ARBA" id="ARBA00022670"/>
    </source>
</evidence>
<evidence type="ECO:0000256" key="8">
    <source>
        <dbReference type="ARBA" id="ARBA00023049"/>
    </source>
</evidence>
<keyword evidence="4" id="KW-0479">Metal-binding</keyword>
<dbReference type="InterPro" id="IPR050072">
    <property type="entry name" value="Peptidase_M20A"/>
</dbReference>